<dbReference type="EMBL" id="CAJNOC010000531">
    <property type="protein sequence ID" value="CAF0772997.1"/>
    <property type="molecule type" value="Genomic_DNA"/>
</dbReference>
<dbReference type="InterPro" id="IPR025398">
    <property type="entry name" value="DUF4371"/>
</dbReference>
<organism evidence="2 3">
    <name type="scientific">Brachionus calyciflorus</name>
    <dbReference type="NCBI Taxonomy" id="104777"/>
    <lineage>
        <taxon>Eukaryota</taxon>
        <taxon>Metazoa</taxon>
        <taxon>Spiralia</taxon>
        <taxon>Gnathifera</taxon>
        <taxon>Rotifera</taxon>
        <taxon>Eurotatoria</taxon>
        <taxon>Monogononta</taxon>
        <taxon>Pseudotrocha</taxon>
        <taxon>Ploima</taxon>
        <taxon>Brachionidae</taxon>
        <taxon>Brachionus</taxon>
    </lineage>
</organism>
<comment type="caution">
    <text evidence="2">The sequence shown here is derived from an EMBL/GenBank/DDBJ whole genome shotgun (WGS) entry which is preliminary data.</text>
</comment>
<accession>A0A813QXM8</accession>
<dbReference type="InterPro" id="IPR012337">
    <property type="entry name" value="RNaseH-like_sf"/>
</dbReference>
<keyword evidence="3" id="KW-1185">Reference proteome</keyword>
<dbReference type="SUPFAM" id="SSF53098">
    <property type="entry name" value="Ribonuclease H-like"/>
    <property type="match status" value="1"/>
</dbReference>
<name>A0A813QXM8_9BILA</name>
<dbReference type="InterPro" id="IPR008906">
    <property type="entry name" value="HATC_C_dom"/>
</dbReference>
<evidence type="ECO:0000259" key="1">
    <source>
        <dbReference type="SMART" id="SM00597"/>
    </source>
</evidence>
<feature type="domain" description="TTF-type" evidence="1">
    <location>
        <begin position="59"/>
        <end position="157"/>
    </location>
</feature>
<dbReference type="Pfam" id="PF14291">
    <property type="entry name" value="DUF4371"/>
    <property type="match status" value="1"/>
</dbReference>
<proteinExistence type="predicted"/>
<dbReference type="Pfam" id="PF05699">
    <property type="entry name" value="Dimer_Tnp_hAT"/>
    <property type="match status" value="1"/>
</dbReference>
<gene>
    <name evidence="2" type="ORF">OXX778_LOCUS5054</name>
</gene>
<dbReference type="AlphaFoldDB" id="A0A813QXM8"/>
<dbReference type="Proteomes" id="UP000663879">
    <property type="component" value="Unassembled WGS sequence"/>
</dbReference>
<evidence type="ECO:0000313" key="3">
    <source>
        <dbReference type="Proteomes" id="UP000663879"/>
    </source>
</evidence>
<reference evidence="2" key="1">
    <citation type="submission" date="2021-02" db="EMBL/GenBank/DDBJ databases">
        <authorList>
            <person name="Nowell W R."/>
        </authorList>
    </citation>
    <scope>NUCLEOTIDE SEQUENCE</scope>
    <source>
        <strain evidence="2">Ploen Becks lab</strain>
    </source>
</reference>
<dbReference type="PANTHER" id="PTHR45749:SF21">
    <property type="entry name" value="DUF4371 DOMAIN-CONTAINING PROTEIN"/>
    <property type="match status" value="1"/>
</dbReference>
<protein>
    <recommendedName>
        <fullName evidence="1">TTF-type domain-containing protein</fullName>
    </recommendedName>
</protein>
<dbReference type="PANTHER" id="PTHR45749">
    <property type="match status" value="1"/>
</dbReference>
<evidence type="ECO:0000313" key="2">
    <source>
        <dbReference type="EMBL" id="CAF0772997.1"/>
    </source>
</evidence>
<dbReference type="InterPro" id="IPR006580">
    <property type="entry name" value="Znf_TTF"/>
</dbReference>
<dbReference type="GO" id="GO:0046983">
    <property type="term" value="F:protein dimerization activity"/>
    <property type="evidence" value="ECO:0007669"/>
    <property type="project" value="InterPro"/>
</dbReference>
<sequence>MKKYLIAKPTQPISSNLNSNKNFDSKTIKNTVDIKKDLRILPNSLEPYQPIVDFPVNSDNRKFLASWYKIFLWLEYEPDNDKAFCFTCKKFPSPDTNKTFLISGYNNWKNAIISFKKHENSRAHLLSFERWAIKKVANKSCIELLSEKKSKEMSDNRKNLIKIVESIIYLAKQGLAFRGHNEKNDSINKGNFREFIDFFATKDSSLSIFVNGSKNANYCSPTIQNELVGIIANEVRLKILSMIKSNKIFALVLDETSDITNVEQMSFCFRYVDNELNIHERFLTFCSAPTTDGESLFKIIKEALKNFGLNLSDIVGQCYDGAANMSGAYKGVASRMLNENKKALFVHCYAHKLNLALQDSCSSISEKPLIDFKTAKQLVNATLNHLEDSLSSDAFEDLWKKCSDLKKKFNISKPELCRKRAIKKRFKGAVNDTNQYKSVKSKFKAQHKELILKLIQCLDDRFSEDLKPISFIHDILFDFEKQFSLNLLTSNLIIYKDLIDFESLLSEIKVWQNFRKRPEMDLKLEECSIDKLQEIYLTIPISSASPERSFSCLKRIKSYLRNSMNQERLSDLALLNIEKEEINDTKVIGQVDDIGKPSTLQKDLDYLNEWSKKWLMEFNEEKCVVIHYGSSNQKCQYLLGSTETGHKLFESAKEKDLGVIQGIPVNSLEI</sequence>
<dbReference type="OrthoDB" id="1739706at2759"/>
<dbReference type="SMART" id="SM00597">
    <property type="entry name" value="ZnF_TTF"/>
    <property type="match status" value="1"/>
</dbReference>